<comment type="caution">
    <text evidence="1">The sequence shown here is derived from an EMBL/GenBank/DDBJ whole genome shotgun (WGS) entry which is preliminary data.</text>
</comment>
<evidence type="ECO:0000313" key="1">
    <source>
        <dbReference type="EMBL" id="CAG7822267.1"/>
    </source>
</evidence>
<keyword evidence="2" id="KW-1185">Reference proteome</keyword>
<organism evidence="1 2">
    <name type="scientific">Allacma fusca</name>
    <dbReference type="NCBI Taxonomy" id="39272"/>
    <lineage>
        <taxon>Eukaryota</taxon>
        <taxon>Metazoa</taxon>
        <taxon>Ecdysozoa</taxon>
        <taxon>Arthropoda</taxon>
        <taxon>Hexapoda</taxon>
        <taxon>Collembola</taxon>
        <taxon>Symphypleona</taxon>
        <taxon>Sminthuridae</taxon>
        <taxon>Allacma</taxon>
    </lineage>
</organism>
<accession>A0A8J2PBL9</accession>
<gene>
    <name evidence="1" type="ORF">AFUS01_LOCUS32550</name>
</gene>
<name>A0A8J2PBL9_9HEXA</name>
<reference evidence="1" key="1">
    <citation type="submission" date="2021-06" db="EMBL/GenBank/DDBJ databases">
        <authorList>
            <person name="Hodson N. C."/>
            <person name="Mongue J. A."/>
            <person name="Jaron S. K."/>
        </authorList>
    </citation>
    <scope>NUCLEOTIDE SEQUENCE</scope>
</reference>
<proteinExistence type="predicted"/>
<sequence>MSRINYIKYLYFKSYDLEMTIVKDMGTKEVPVLKAHSVPVLMKPCHVPCGHSIFSFGLPQRFRNSQNIDGLLRCTSPASCERNNIVECGRGRGGSFLVKCP</sequence>
<evidence type="ECO:0000313" key="2">
    <source>
        <dbReference type="Proteomes" id="UP000708208"/>
    </source>
</evidence>
<dbReference type="EMBL" id="CAJVCH010525912">
    <property type="protein sequence ID" value="CAG7822267.1"/>
    <property type="molecule type" value="Genomic_DNA"/>
</dbReference>
<dbReference type="AlphaFoldDB" id="A0A8J2PBL9"/>
<protein>
    <submittedName>
        <fullName evidence="1">Uncharacterized protein</fullName>
    </submittedName>
</protein>
<dbReference type="Proteomes" id="UP000708208">
    <property type="component" value="Unassembled WGS sequence"/>
</dbReference>